<dbReference type="Pfam" id="PF01381">
    <property type="entry name" value="HTH_3"/>
    <property type="match status" value="1"/>
</dbReference>
<dbReference type="HAMAP" id="MF_00584">
    <property type="entry name" value="HTH_type_cro_C1"/>
    <property type="match status" value="1"/>
</dbReference>
<name>A0A8D6PW57_9EURY</name>
<evidence type="ECO:0000256" key="3">
    <source>
        <dbReference type="ARBA" id="ARBA00023163"/>
    </source>
</evidence>
<evidence type="ECO:0000259" key="5">
    <source>
        <dbReference type="PROSITE" id="PS50943"/>
    </source>
</evidence>
<keyword evidence="1 4" id="KW-0805">Transcription regulation</keyword>
<dbReference type="InterPro" id="IPR020886">
    <property type="entry name" value="MTH_967-like"/>
</dbReference>
<dbReference type="GO" id="GO:0003677">
    <property type="term" value="F:DNA binding"/>
    <property type="evidence" value="ECO:0007669"/>
    <property type="project" value="UniProtKB-KW"/>
</dbReference>
<dbReference type="SUPFAM" id="SSF47413">
    <property type="entry name" value="lambda repressor-like DNA-binding domains"/>
    <property type="match status" value="1"/>
</dbReference>
<feature type="domain" description="HTH cro/C1-type" evidence="5">
    <location>
        <begin position="128"/>
        <end position="186"/>
    </location>
</feature>
<evidence type="ECO:0000313" key="7">
    <source>
        <dbReference type="Proteomes" id="UP000679213"/>
    </source>
</evidence>
<dbReference type="InterPro" id="IPR059051">
    <property type="entry name" value="MTH_967_PDDEXK"/>
</dbReference>
<proteinExistence type="inferred from homology"/>
<sequence length="316" mass="36224">MREMLISECIELLRAHRFIVSKPLSRSCFDIIASKDSIRLILKVLKNIDSLSKEQSKELKKISRILRGTPLIIGIRTRNAPMEHGVVYDRYNIKAVTFETFKDYLEGSPPVVYAKRGGFFVNIDGHVLREAIETMGISVGKLAEVAGVSRKAIYKYETQMANPSVEVAMKIEEFLDVPLVKGIDLFEPIEDEDFENKLEKLEDYKKEALHFLNKLGFDLFIVNKAPFDAVAEKDLKESQNILLTNIEQQNNEEVRRKALLVKELSKLLEGYSLLILEKKEKEYKNLPVVSIEELKKMDDALDLIEHIKSILKKNIA</sequence>
<dbReference type="RefSeq" id="WP_214400632.1">
    <property type="nucleotide sequence ID" value="NZ_LR792632.1"/>
</dbReference>
<accession>A0A8D6PW57</accession>
<dbReference type="NCBIfam" id="NF003162">
    <property type="entry name" value="PRK04140.1"/>
    <property type="match status" value="1"/>
</dbReference>
<dbReference type="InterPro" id="IPR001387">
    <property type="entry name" value="Cro/C1-type_HTH"/>
</dbReference>
<dbReference type="SMART" id="SM00530">
    <property type="entry name" value="HTH_XRE"/>
    <property type="match status" value="1"/>
</dbReference>
<evidence type="ECO:0000313" key="6">
    <source>
        <dbReference type="EMBL" id="CAB3288557.1"/>
    </source>
</evidence>
<dbReference type="EMBL" id="LR792632">
    <property type="protein sequence ID" value="CAB3288557.1"/>
    <property type="molecule type" value="Genomic_DNA"/>
</dbReference>
<gene>
    <name evidence="6" type="ORF">MLAUSG7_0786</name>
</gene>
<dbReference type="InterPro" id="IPR010982">
    <property type="entry name" value="Lambda_DNA-bd_dom_sf"/>
</dbReference>
<dbReference type="Proteomes" id="UP000679213">
    <property type="component" value="Chromosome I"/>
</dbReference>
<dbReference type="Pfam" id="PF26553">
    <property type="entry name" value="PDDEXK_19"/>
    <property type="match status" value="1"/>
</dbReference>
<dbReference type="Gene3D" id="1.10.260.40">
    <property type="entry name" value="lambda repressor-like DNA-binding domains"/>
    <property type="match status" value="1"/>
</dbReference>
<dbReference type="PROSITE" id="PS50943">
    <property type="entry name" value="HTH_CROC1"/>
    <property type="match status" value="1"/>
</dbReference>
<dbReference type="GO" id="GO:0003700">
    <property type="term" value="F:DNA-binding transcription factor activity"/>
    <property type="evidence" value="ECO:0007669"/>
    <property type="project" value="UniProtKB-UniRule"/>
</dbReference>
<protein>
    <recommendedName>
        <fullName evidence="4">Putative HTH-type transcriptional regulatory protein MLAUSG7_0786</fullName>
    </recommendedName>
</protein>
<organism evidence="6 7">
    <name type="scientific">Methanocaldococcus lauensis</name>
    <dbReference type="NCBI Taxonomy" id="2546128"/>
    <lineage>
        <taxon>Archaea</taxon>
        <taxon>Methanobacteriati</taxon>
        <taxon>Methanobacteriota</taxon>
        <taxon>Methanomada group</taxon>
        <taxon>Methanococci</taxon>
        <taxon>Methanococcales</taxon>
        <taxon>Methanocaldococcaceae</taxon>
        <taxon>Methanocaldococcus</taxon>
    </lineage>
</organism>
<keyword evidence="2 4" id="KW-0238">DNA-binding</keyword>
<dbReference type="AlphaFoldDB" id="A0A8D6PW57"/>
<evidence type="ECO:0000256" key="2">
    <source>
        <dbReference type="ARBA" id="ARBA00023125"/>
    </source>
</evidence>
<keyword evidence="7" id="KW-1185">Reference proteome</keyword>
<dbReference type="CDD" id="cd00093">
    <property type="entry name" value="HTH_XRE"/>
    <property type="match status" value="1"/>
</dbReference>
<dbReference type="GeneID" id="65883593"/>
<reference evidence="6 7" key="1">
    <citation type="submission" date="2020-04" db="EMBL/GenBank/DDBJ databases">
        <authorList>
            <consortium name="Genoscope - CEA"/>
            <person name="William W."/>
        </authorList>
    </citation>
    <scope>NUCLEOTIDE SEQUENCE [LARGE SCALE GENOMIC DNA]</scope>
    <source>
        <strain evidence="6 7">SG7</strain>
    </source>
</reference>
<evidence type="ECO:0000256" key="1">
    <source>
        <dbReference type="ARBA" id="ARBA00023015"/>
    </source>
</evidence>
<evidence type="ECO:0000256" key="4">
    <source>
        <dbReference type="HAMAP-Rule" id="MF_00584"/>
    </source>
</evidence>
<dbReference type="KEGG" id="mesg:MLAUSG7_0786"/>
<keyword evidence="3 4" id="KW-0804">Transcription</keyword>